<accession>A0AA39UWZ1</accession>
<dbReference type="EMBL" id="JAUEPU010000015">
    <property type="protein sequence ID" value="KAK0496395.1"/>
    <property type="molecule type" value="Genomic_DNA"/>
</dbReference>
<dbReference type="Proteomes" id="UP001175228">
    <property type="component" value="Unassembled WGS sequence"/>
</dbReference>
<name>A0AA39UWZ1_9AGAR</name>
<evidence type="ECO:0000313" key="2">
    <source>
        <dbReference type="Proteomes" id="UP001175228"/>
    </source>
</evidence>
<comment type="caution">
    <text evidence="1">The sequence shown here is derived from an EMBL/GenBank/DDBJ whole genome shotgun (WGS) entry which is preliminary data.</text>
</comment>
<evidence type="ECO:0000313" key="1">
    <source>
        <dbReference type="EMBL" id="KAK0496395.1"/>
    </source>
</evidence>
<protein>
    <submittedName>
        <fullName evidence="1">Uncharacterized protein</fullName>
    </submittedName>
</protein>
<sequence length="165" mass="18200">MSQNYTYTAQSVETGYYIISTKDDKPDQDVVTADGNGGIPDGATLTFDKALGSITEVTIKGINGIISNLGYEQNATSGSNLIWSKDAASWQVDMTSPDVYEIVPKGQDLYWVTNQTIDPNVEVKDGKDIMDNENKWTLKKGKKSGPMYNFNGCCFRVYQVFPGLQ</sequence>
<dbReference type="AlphaFoldDB" id="A0AA39UWZ1"/>
<reference evidence="1" key="1">
    <citation type="submission" date="2023-06" db="EMBL/GenBank/DDBJ databases">
        <authorList>
            <consortium name="Lawrence Berkeley National Laboratory"/>
            <person name="Ahrendt S."/>
            <person name="Sahu N."/>
            <person name="Indic B."/>
            <person name="Wong-Bajracharya J."/>
            <person name="Merenyi Z."/>
            <person name="Ke H.-M."/>
            <person name="Monk M."/>
            <person name="Kocsube S."/>
            <person name="Drula E."/>
            <person name="Lipzen A."/>
            <person name="Balint B."/>
            <person name="Henrissat B."/>
            <person name="Andreopoulos B."/>
            <person name="Martin F.M."/>
            <person name="Harder C.B."/>
            <person name="Rigling D."/>
            <person name="Ford K.L."/>
            <person name="Foster G.D."/>
            <person name="Pangilinan J."/>
            <person name="Papanicolaou A."/>
            <person name="Barry K."/>
            <person name="LaButti K."/>
            <person name="Viragh M."/>
            <person name="Koriabine M."/>
            <person name="Yan M."/>
            <person name="Riley R."/>
            <person name="Champramary S."/>
            <person name="Plett K.L."/>
            <person name="Tsai I.J."/>
            <person name="Slot J."/>
            <person name="Sipos G."/>
            <person name="Plett J."/>
            <person name="Nagy L.G."/>
            <person name="Grigoriev I.V."/>
        </authorList>
    </citation>
    <scope>NUCLEOTIDE SEQUENCE</scope>
    <source>
        <strain evidence="1">HWK02</strain>
    </source>
</reference>
<gene>
    <name evidence="1" type="ORF">EDD18DRAFT_1105529</name>
</gene>
<organism evidence="1 2">
    <name type="scientific">Armillaria luteobubalina</name>
    <dbReference type="NCBI Taxonomy" id="153913"/>
    <lineage>
        <taxon>Eukaryota</taxon>
        <taxon>Fungi</taxon>
        <taxon>Dikarya</taxon>
        <taxon>Basidiomycota</taxon>
        <taxon>Agaricomycotina</taxon>
        <taxon>Agaricomycetes</taxon>
        <taxon>Agaricomycetidae</taxon>
        <taxon>Agaricales</taxon>
        <taxon>Marasmiineae</taxon>
        <taxon>Physalacriaceae</taxon>
        <taxon>Armillaria</taxon>
    </lineage>
</organism>
<keyword evidence="2" id="KW-1185">Reference proteome</keyword>
<proteinExistence type="predicted"/>